<evidence type="ECO:0000256" key="8">
    <source>
        <dbReference type="ARBA" id="ARBA00023242"/>
    </source>
</evidence>
<sequence length="449" mass="50234">MELRSFRGCCLSGFCCLLHTVDDFRLMLTIHLALEWSSDEILLHCKRSAGTKFLRDSMLLFDTSHKMESWIYGSKGKASMISDEMLPPINSFVSPKDMLTGWELRNAIDYHSLTQIPSPELTKDEGLVELRFHGSSKVISSEKPMRGSVYENVSHGRMVNSCLFSQKAPFQKQESGSKDSSSITDINEHDSSFIDLKLGRLVDFKAVKNNKCPKDTQSSSVTSTVPAKKIRSTCLNGQTPFCQVYGCNMDLSSSKDYHKRHKVCEIHSKTAKVIVNGAEQRFCQQCSRFHLLAEFDDGKRSCRKRLAGHNERRRKPQLDIHSRTGNLFQTYHDTGGNFMDTSLPVMASFLCSDIFPSEIVHEARYGNGEIPSSGLSSMSAATGQLFPKSLLPRHNTEKQFSSTYNVGNASGNMLLHAMLIMNINDQGVLLAARTWPEGNCPLFEKLSSG</sequence>
<dbReference type="GO" id="GO:0003677">
    <property type="term" value="F:DNA binding"/>
    <property type="evidence" value="ECO:0007669"/>
    <property type="project" value="UniProtKB-KW"/>
</dbReference>
<evidence type="ECO:0000313" key="12">
    <source>
        <dbReference type="Proteomes" id="UP000652761"/>
    </source>
</evidence>
<keyword evidence="2" id="KW-0479">Metal-binding</keyword>
<dbReference type="FunFam" id="4.10.1100.10:FF:000001">
    <property type="entry name" value="Squamosa promoter-binding-like protein 14"/>
    <property type="match status" value="1"/>
</dbReference>
<keyword evidence="5" id="KW-0805">Transcription regulation</keyword>
<keyword evidence="12" id="KW-1185">Reference proteome</keyword>
<dbReference type="AlphaFoldDB" id="A0A843W3W6"/>
<proteinExistence type="predicted"/>
<evidence type="ECO:0000256" key="3">
    <source>
        <dbReference type="ARBA" id="ARBA00022771"/>
    </source>
</evidence>
<keyword evidence="4" id="KW-0862">Zinc</keyword>
<dbReference type="Proteomes" id="UP000652761">
    <property type="component" value="Unassembled WGS sequence"/>
</dbReference>
<accession>A0A843W3W6</accession>
<dbReference type="EMBL" id="NMUH01003127">
    <property type="protein sequence ID" value="MQM03959.1"/>
    <property type="molecule type" value="Genomic_DNA"/>
</dbReference>
<gene>
    <name evidence="11" type="ORF">Taro_036744</name>
</gene>
<keyword evidence="8" id="KW-0539">Nucleus</keyword>
<dbReference type="InterPro" id="IPR004333">
    <property type="entry name" value="SBP_dom"/>
</dbReference>
<feature type="domain" description="SBP-type" evidence="10">
    <location>
        <begin position="239"/>
        <end position="316"/>
    </location>
</feature>
<evidence type="ECO:0000256" key="7">
    <source>
        <dbReference type="ARBA" id="ARBA00023163"/>
    </source>
</evidence>
<organism evidence="11 12">
    <name type="scientific">Colocasia esculenta</name>
    <name type="common">Wild taro</name>
    <name type="synonym">Arum esculentum</name>
    <dbReference type="NCBI Taxonomy" id="4460"/>
    <lineage>
        <taxon>Eukaryota</taxon>
        <taxon>Viridiplantae</taxon>
        <taxon>Streptophyta</taxon>
        <taxon>Embryophyta</taxon>
        <taxon>Tracheophyta</taxon>
        <taxon>Spermatophyta</taxon>
        <taxon>Magnoliopsida</taxon>
        <taxon>Liliopsida</taxon>
        <taxon>Araceae</taxon>
        <taxon>Aroideae</taxon>
        <taxon>Colocasieae</taxon>
        <taxon>Colocasia</taxon>
    </lineage>
</organism>
<evidence type="ECO:0000256" key="4">
    <source>
        <dbReference type="ARBA" id="ARBA00022833"/>
    </source>
</evidence>
<dbReference type="SUPFAM" id="SSF103612">
    <property type="entry name" value="SBT domain"/>
    <property type="match status" value="1"/>
</dbReference>
<evidence type="ECO:0000256" key="1">
    <source>
        <dbReference type="ARBA" id="ARBA00004123"/>
    </source>
</evidence>
<evidence type="ECO:0000256" key="5">
    <source>
        <dbReference type="ARBA" id="ARBA00023015"/>
    </source>
</evidence>
<comment type="subcellular location">
    <subcellularLocation>
        <location evidence="1">Nucleus</location>
    </subcellularLocation>
</comment>
<comment type="caution">
    <text evidence="11">The sequence shown here is derived from an EMBL/GenBank/DDBJ whole genome shotgun (WGS) entry which is preliminary data.</text>
</comment>
<reference evidence="11" key="1">
    <citation type="submission" date="2017-07" db="EMBL/GenBank/DDBJ databases">
        <title>Taro Niue Genome Assembly and Annotation.</title>
        <authorList>
            <person name="Atibalentja N."/>
            <person name="Keating K."/>
            <person name="Fields C.J."/>
        </authorList>
    </citation>
    <scope>NUCLEOTIDE SEQUENCE</scope>
    <source>
        <strain evidence="11">Niue_2</strain>
        <tissue evidence="11">Leaf</tissue>
    </source>
</reference>
<evidence type="ECO:0000256" key="2">
    <source>
        <dbReference type="ARBA" id="ARBA00022723"/>
    </source>
</evidence>
<dbReference type="InterPro" id="IPR036893">
    <property type="entry name" value="SBP_sf"/>
</dbReference>
<dbReference type="PANTHER" id="PTHR31251">
    <property type="entry name" value="SQUAMOSA PROMOTER-BINDING-LIKE PROTEIN 4"/>
    <property type="match status" value="1"/>
</dbReference>
<protein>
    <recommendedName>
        <fullName evidence="10">SBP-type domain-containing protein</fullName>
    </recommendedName>
</protein>
<dbReference type="PANTHER" id="PTHR31251:SF226">
    <property type="entry name" value="SQUAMOSA PROMOTER-BINDING-LIKE PROTEIN 6"/>
    <property type="match status" value="1"/>
</dbReference>
<keyword evidence="3 9" id="KW-0863">Zinc-finger</keyword>
<dbReference type="GO" id="GO:0005634">
    <property type="term" value="C:nucleus"/>
    <property type="evidence" value="ECO:0007669"/>
    <property type="project" value="UniProtKB-SubCell"/>
</dbReference>
<dbReference type="Pfam" id="PF03110">
    <property type="entry name" value="SBP"/>
    <property type="match status" value="1"/>
</dbReference>
<name>A0A843W3W6_COLES</name>
<dbReference type="InterPro" id="IPR044817">
    <property type="entry name" value="SBP-like"/>
</dbReference>
<keyword evidence="6" id="KW-0238">DNA-binding</keyword>
<dbReference type="OrthoDB" id="514967at2759"/>
<evidence type="ECO:0000313" key="11">
    <source>
        <dbReference type="EMBL" id="MQM03959.1"/>
    </source>
</evidence>
<evidence type="ECO:0000259" key="10">
    <source>
        <dbReference type="PROSITE" id="PS51141"/>
    </source>
</evidence>
<dbReference type="PROSITE" id="PS51141">
    <property type="entry name" value="ZF_SBP"/>
    <property type="match status" value="1"/>
</dbReference>
<dbReference type="GO" id="GO:0008270">
    <property type="term" value="F:zinc ion binding"/>
    <property type="evidence" value="ECO:0007669"/>
    <property type="project" value="UniProtKB-KW"/>
</dbReference>
<dbReference type="Gene3D" id="4.10.1100.10">
    <property type="entry name" value="Transcription factor, SBP-box domain"/>
    <property type="match status" value="1"/>
</dbReference>
<evidence type="ECO:0000256" key="9">
    <source>
        <dbReference type="PROSITE-ProRule" id="PRU00470"/>
    </source>
</evidence>
<evidence type="ECO:0000256" key="6">
    <source>
        <dbReference type="ARBA" id="ARBA00023125"/>
    </source>
</evidence>
<keyword evidence="7" id="KW-0804">Transcription</keyword>